<keyword evidence="3" id="KW-1185">Reference proteome</keyword>
<accession>A0A8X6MB07</accession>
<dbReference type="AlphaFoldDB" id="A0A8X6MB07"/>
<feature type="region of interest" description="Disordered" evidence="1">
    <location>
        <begin position="201"/>
        <end position="239"/>
    </location>
</feature>
<evidence type="ECO:0000313" key="3">
    <source>
        <dbReference type="Proteomes" id="UP000886998"/>
    </source>
</evidence>
<feature type="compositionally biased region" description="Basic residues" evidence="1">
    <location>
        <begin position="11"/>
        <end position="24"/>
    </location>
</feature>
<gene>
    <name evidence="2" type="primary">AVEN_266347_1</name>
    <name evidence="2" type="ORF">TNIN_183131</name>
</gene>
<sequence length="239" mass="25782">MFSTVSPPHPGRGRFGSRHPKCHWSNRNGQREIVSPSVESKRRRLRERHAVESESASAVVGVPEKRNPEEDSIHKIEKAGDLHERKKILQQEKPGRPPKRATMVGINHNGANHSMLLKKSRMDGEYPGYENGHIGGDRVDKSHLLANGYSHHVAAAQAAVVAATAGGPPHLNPLPFMALNHAAAAAAHHNSMLSGTLPLAASSSHGHLNSSSSSARGPESSSVIKERNSHTNDVINSTR</sequence>
<organism evidence="2 3">
    <name type="scientific">Trichonephila inaurata madagascariensis</name>
    <dbReference type="NCBI Taxonomy" id="2747483"/>
    <lineage>
        <taxon>Eukaryota</taxon>
        <taxon>Metazoa</taxon>
        <taxon>Ecdysozoa</taxon>
        <taxon>Arthropoda</taxon>
        <taxon>Chelicerata</taxon>
        <taxon>Arachnida</taxon>
        <taxon>Araneae</taxon>
        <taxon>Araneomorphae</taxon>
        <taxon>Entelegynae</taxon>
        <taxon>Araneoidea</taxon>
        <taxon>Nephilidae</taxon>
        <taxon>Trichonephila</taxon>
        <taxon>Trichonephila inaurata</taxon>
    </lineage>
</organism>
<dbReference type="EMBL" id="BMAV01025334">
    <property type="protein sequence ID" value="GFS40650.1"/>
    <property type="molecule type" value="Genomic_DNA"/>
</dbReference>
<reference evidence="2" key="1">
    <citation type="submission" date="2020-08" db="EMBL/GenBank/DDBJ databases">
        <title>Multicomponent nature underlies the extraordinary mechanical properties of spider dragline silk.</title>
        <authorList>
            <person name="Kono N."/>
            <person name="Nakamura H."/>
            <person name="Mori M."/>
            <person name="Yoshida Y."/>
            <person name="Ohtoshi R."/>
            <person name="Malay A.D."/>
            <person name="Moran D.A.P."/>
            <person name="Tomita M."/>
            <person name="Numata K."/>
            <person name="Arakawa K."/>
        </authorList>
    </citation>
    <scope>NUCLEOTIDE SEQUENCE</scope>
</reference>
<dbReference type="Proteomes" id="UP000886998">
    <property type="component" value="Unassembled WGS sequence"/>
</dbReference>
<evidence type="ECO:0000313" key="2">
    <source>
        <dbReference type="EMBL" id="GFS40650.1"/>
    </source>
</evidence>
<protein>
    <submittedName>
        <fullName evidence="2">Uncharacterized protein</fullName>
    </submittedName>
</protein>
<comment type="caution">
    <text evidence="2">The sequence shown here is derived from an EMBL/GenBank/DDBJ whole genome shotgun (WGS) entry which is preliminary data.</text>
</comment>
<evidence type="ECO:0000256" key="1">
    <source>
        <dbReference type="SAM" id="MobiDB-lite"/>
    </source>
</evidence>
<feature type="compositionally biased region" description="Low complexity" evidence="1">
    <location>
        <begin position="201"/>
        <end position="222"/>
    </location>
</feature>
<proteinExistence type="predicted"/>
<feature type="region of interest" description="Disordered" evidence="1">
    <location>
        <begin position="1"/>
        <end position="70"/>
    </location>
</feature>
<name>A0A8X6MB07_9ARAC</name>
<dbReference type="OrthoDB" id="6436112at2759"/>